<evidence type="ECO:0000313" key="2">
    <source>
        <dbReference type="Proteomes" id="UP000192796"/>
    </source>
</evidence>
<sequence>MIKDATLVQRCKFKVKLVTGLPATRISSLLPAKKQPLTKAARHIYQFLDDYLGIYDNPQGIEFCMNNDDTVFVILPLNPPPEPWIDFGYMYPSTAFSKFVRDFQFAGTLGLKRLTAANLESMYQAGKVEIYCTIVVQVIFYCLYFRLTKHNTMIVRDDYDNEHEVGEVFHSPIQFMEYTQNHWLLKEG</sequence>
<protein>
    <submittedName>
        <fullName evidence="1">Uncharacterized protein</fullName>
    </submittedName>
</protein>
<reference evidence="1 2" key="1">
    <citation type="submission" date="2016-03" db="EMBL/GenBank/DDBJ databases">
        <title>Niastella vici sp. nov., isolated from farmland soil.</title>
        <authorList>
            <person name="Chen L."/>
            <person name="Wang D."/>
            <person name="Yang S."/>
            <person name="Wang G."/>
        </authorList>
    </citation>
    <scope>NUCLEOTIDE SEQUENCE [LARGE SCALE GENOMIC DNA]</scope>
    <source>
        <strain evidence="1 2">DJ57</strain>
    </source>
</reference>
<name>A0A1V9FMW1_9BACT</name>
<dbReference type="AlphaFoldDB" id="A0A1V9FMW1"/>
<dbReference type="EMBL" id="LVYD01000074">
    <property type="protein sequence ID" value="OQP59695.1"/>
    <property type="molecule type" value="Genomic_DNA"/>
</dbReference>
<evidence type="ECO:0000313" key="1">
    <source>
        <dbReference type="EMBL" id="OQP59695.1"/>
    </source>
</evidence>
<dbReference type="STRING" id="1703345.A3860_36620"/>
<keyword evidence="2" id="KW-1185">Reference proteome</keyword>
<proteinExistence type="predicted"/>
<dbReference type="Proteomes" id="UP000192796">
    <property type="component" value="Unassembled WGS sequence"/>
</dbReference>
<organism evidence="1 2">
    <name type="scientific">Niastella vici</name>
    <dbReference type="NCBI Taxonomy" id="1703345"/>
    <lineage>
        <taxon>Bacteria</taxon>
        <taxon>Pseudomonadati</taxon>
        <taxon>Bacteroidota</taxon>
        <taxon>Chitinophagia</taxon>
        <taxon>Chitinophagales</taxon>
        <taxon>Chitinophagaceae</taxon>
        <taxon>Niastella</taxon>
    </lineage>
</organism>
<comment type="caution">
    <text evidence="1">The sequence shown here is derived from an EMBL/GenBank/DDBJ whole genome shotgun (WGS) entry which is preliminary data.</text>
</comment>
<accession>A0A1V9FMW1</accession>
<gene>
    <name evidence="1" type="ORF">A3860_36620</name>
</gene>